<evidence type="ECO:0000259" key="2">
    <source>
        <dbReference type="Pfam" id="PF26116"/>
    </source>
</evidence>
<gene>
    <name evidence="3" type="ORF">BSTOLATCC_MIC8573</name>
</gene>
<comment type="caution">
    <text evidence="3">The sequence shown here is derived from an EMBL/GenBank/DDBJ whole genome shotgun (WGS) entry which is preliminary data.</text>
</comment>
<keyword evidence="4" id="KW-1185">Reference proteome</keyword>
<organism evidence="3 4">
    <name type="scientific">Blepharisma stoltei</name>
    <dbReference type="NCBI Taxonomy" id="1481888"/>
    <lineage>
        <taxon>Eukaryota</taxon>
        <taxon>Sar</taxon>
        <taxon>Alveolata</taxon>
        <taxon>Ciliophora</taxon>
        <taxon>Postciliodesmatophora</taxon>
        <taxon>Heterotrichea</taxon>
        <taxon>Heterotrichida</taxon>
        <taxon>Blepharismidae</taxon>
        <taxon>Blepharisma</taxon>
    </lineage>
</organism>
<dbReference type="Proteomes" id="UP001162131">
    <property type="component" value="Unassembled WGS sequence"/>
</dbReference>
<dbReference type="PANTHER" id="PTHR15904">
    <property type="entry name" value="FAM13"/>
    <property type="match status" value="1"/>
</dbReference>
<evidence type="ECO:0000313" key="3">
    <source>
        <dbReference type="EMBL" id="CAG9313300.1"/>
    </source>
</evidence>
<proteinExistence type="predicted"/>
<feature type="coiled-coil region" evidence="1">
    <location>
        <begin position="135"/>
        <end position="207"/>
    </location>
</feature>
<dbReference type="Pfam" id="PF26116">
    <property type="entry name" value="FAM13A"/>
    <property type="match status" value="2"/>
</dbReference>
<protein>
    <recommendedName>
        <fullName evidence="2">FAM13A-like domain-containing protein</fullName>
    </recommendedName>
</protein>
<dbReference type="InterPro" id="IPR059029">
    <property type="entry name" value="FAM13A_dom"/>
</dbReference>
<feature type="coiled-coil region" evidence="1">
    <location>
        <begin position="70"/>
        <end position="97"/>
    </location>
</feature>
<evidence type="ECO:0000313" key="4">
    <source>
        <dbReference type="Proteomes" id="UP001162131"/>
    </source>
</evidence>
<feature type="domain" description="FAM13A-like" evidence="2">
    <location>
        <begin position="74"/>
        <end position="129"/>
    </location>
</feature>
<sequence>MEYDILNEILTSTVSSLFEWKNSEFEEQMRSSLTSLPPPNPGDWVKVEGNQKLEMALRRLRIDRNTTNGRELANKTTEELNTEKKKVKNELKTYDTTFKSLFGRLPKREEKEPMRPLYMYYKKIKQAISKRPAERSNKKLNREETVRKLETLRKERGELKAVLHNFQMEFSQTNQRRIRYHKDILPVENEYKRYKDVKAEIAKLESELSKA</sequence>
<reference evidence="3" key="1">
    <citation type="submission" date="2021-09" db="EMBL/GenBank/DDBJ databases">
        <authorList>
            <consortium name="AG Swart"/>
            <person name="Singh M."/>
            <person name="Singh A."/>
            <person name="Seah K."/>
            <person name="Emmerich C."/>
        </authorList>
    </citation>
    <scope>NUCLEOTIDE SEQUENCE</scope>
    <source>
        <strain evidence="3">ATCC30299</strain>
    </source>
</reference>
<feature type="domain" description="FAM13A-like" evidence="2">
    <location>
        <begin position="142"/>
        <end position="210"/>
    </location>
</feature>
<keyword evidence="1" id="KW-0175">Coiled coil</keyword>
<accession>A0AAU9IUX7</accession>
<evidence type="ECO:0000256" key="1">
    <source>
        <dbReference type="SAM" id="Coils"/>
    </source>
</evidence>
<dbReference type="EMBL" id="CAJZBQ010000010">
    <property type="protein sequence ID" value="CAG9313300.1"/>
    <property type="molecule type" value="Genomic_DNA"/>
</dbReference>
<name>A0AAU9IUX7_9CILI</name>
<dbReference type="AlphaFoldDB" id="A0AAU9IUX7"/>
<dbReference type="InterPro" id="IPR039102">
    <property type="entry name" value="FAM13"/>
</dbReference>
<dbReference type="PANTHER" id="PTHR15904:SF17">
    <property type="entry name" value="RHO-GAP DOMAIN-CONTAINING PROTEIN"/>
    <property type="match status" value="1"/>
</dbReference>